<evidence type="ECO:0000256" key="2">
    <source>
        <dbReference type="SAM" id="Coils"/>
    </source>
</evidence>
<feature type="coiled-coil region" evidence="2">
    <location>
        <begin position="334"/>
        <end position="445"/>
    </location>
</feature>
<evidence type="ECO:0000256" key="1">
    <source>
        <dbReference type="ARBA" id="ARBA00023054"/>
    </source>
</evidence>
<evidence type="ECO:0000259" key="3">
    <source>
        <dbReference type="PROSITE" id="PS50826"/>
    </source>
</evidence>
<evidence type="ECO:0000313" key="4">
    <source>
        <dbReference type="Proteomes" id="UP000694941"/>
    </source>
</evidence>
<name>A0ABM1TSJ3_LIMPO</name>
<proteinExistence type="predicted"/>
<dbReference type="InterPro" id="IPR047335">
    <property type="entry name" value="RUFY1-3"/>
</dbReference>
<dbReference type="Pfam" id="PF02759">
    <property type="entry name" value="RUN"/>
    <property type="match status" value="1"/>
</dbReference>
<dbReference type="Proteomes" id="UP000694941">
    <property type="component" value="Unplaced"/>
</dbReference>
<protein>
    <submittedName>
        <fullName evidence="5">Protein RUFY3-like</fullName>
    </submittedName>
</protein>
<dbReference type="PANTHER" id="PTHR45956">
    <property type="entry name" value="RUN AND FYVE DOMAIN-CONTAINING PROTEIN 2-LIKE PROTEIN"/>
    <property type="match status" value="1"/>
</dbReference>
<dbReference type="Gene3D" id="1.20.58.900">
    <property type="match status" value="1"/>
</dbReference>
<organism evidence="4 5">
    <name type="scientific">Limulus polyphemus</name>
    <name type="common">Atlantic horseshoe crab</name>
    <dbReference type="NCBI Taxonomy" id="6850"/>
    <lineage>
        <taxon>Eukaryota</taxon>
        <taxon>Metazoa</taxon>
        <taxon>Ecdysozoa</taxon>
        <taxon>Arthropoda</taxon>
        <taxon>Chelicerata</taxon>
        <taxon>Merostomata</taxon>
        <taxon>Xiphosura</taxon>
        <taxon>Limulidae</taxon>
        <taxon>Limulus</taxon>
    </lineage>
</organism>
<feature type="domain" description="RUN" evidence="3">
    <location>
        <begin position="75"/>
        <end position="208"/>
    </location>
</feature>
<dbReference type="InterPro" id="IPR037213">
    <property type="entry name" value="Run_dom_sf"/>
</dbReference>
<accession>A0ABM1TSJ3</accession>
<evidence type="ECO:0000313" key="5">
    <source>
        <dbReference type="RefSeq" id="XP_022258849.1"/>
    </source>
</evidence>
<dbReference type="GeneID" id="106474853"/>
<dbReference type="PROSITE" id="PS50826">
    <property type="entry name" value="RUN"/>
    <property type="match status" value="1"/>
</dbReference>
<keyword evidence="4" id="KW-1185">Reference proteome</keyword>
<keyword evidence="1 2" id="KW-0175">Coiled coil</keyword>
<dbReference type="SMART" id="SM00593">
    <property type="entry name" value="RUN"/>
    <property type="match status" value="1"/>
</dbReference>
<gene>
    <name evidence="5" type="primary">LOC106474853</name>
</gene>
<dbReference type="InterPro" id="IPR004012">
    <property type="entry name" value="Run_dom"/>
</dbReference>
<dbReference type="PANTHER" id="PTHR45956:SF6">
    <property type="entry name" value="RUN DOMAIN-CONTAINING PROTEIN"/>
    <property type="match status" value="1"/>
</dbReference>
<dbReference type="RefSeq" id="XP_022258849.1">
    <property type="nucleotide sequence ID" value="XM_022403141.1"/>
</dbReference>
<dbReference type="CDD" id="cd17681">
    <property type="entry name" value="RUN_RUFY1_like"/>
    <property type="match status" value="1"/>
</dbReference>
<reference evidence="5" key="1">
    <citation type="submission" date="2025-08" db="UniProtKB">
        <authorList>
            <consortium name="RefSeq"/>
        </authorList>
    </citation>
    <scope>IDENTIFICATION</scope>
    <source>
        <tissue evidence="5">Muscle</tissue>
    </source>
</reference>
<feature type="coiled-coil region" evidence="2">
    <location>
        <begin position="252"/>
        <end position="290"/>
    </location>
</feature>
<dbReference type="SUPFAM" id="SSF140741">
    <property type="entry name" value="RUN domain-like"/>
    <property type="match status" value="1"/>
</dbReference>
<sequence length="454" mass="52789">MAKDTIYLCNFRVSVDGEWLCLKELTDVQFDVPQQPPQHDEKDPVAIERSNLVNVTKLVVKELIESSLKYGRMLDSDHVPLQHFFILLEHVMRHGLKPKKGLLGPRKELWHLLEIVEKYMPEASDITSSVRELPTVKTHPGHARAWLRLALMQKRLADYFRLLIDKKEEILVEFYEPGALMFSEEAVVIGGLLVGLNVIDCNLCVKGEDLDSQQGVIDFSLYLRENNHAECPSEGVHSTAHMTAVLDQKNYIEELNRHLNATVTNLQQKVEQLQTANTLMKEDLAIAKNQGLMLQEENSRLHQIHRDLYDKHQRRIVESEEDMMMERETCQNTRAEFEILYNDLKKKLQEESNTRQEVEQDLQTQISLKTETEMALKLLEKDVHEKNETISSLQRQVDDIKMINMQMYNRLQEYENVIKEKADQISDLQQKVSEMTCNFQQLEAKYGSSSVHDY</sequence>